<evidence type="ECO:0000313" key="8">
    <source>
        <dbReference type="EMBL" id="BAI61629.1"/>
    </source>
</evidence>
<evidence type="ECO:0000256" key="3">
    <source>
        <dbReference type="ARBA" id="ARBA00022603"/>
    </source>
</evidence>
<evidence type="ECO:0000256" key="6">
    <source>
        <dbReference type="ARBA" id="ARBA00022884"/>
    </source>
</evidence>
<reference evidence="8 9" key="2">
    <citation type="journal article" date="2008" name="Int. J. Syst. Evol. Microbiol.">
        <title>Methanocella paludicola gen. nov., sp. nov., a methane-producing archaeon, the first isolate of the lineage 'Rice Cluster I', and proposal of the new archaeal order Methanocellales ord. nov.</title>
        <authorList>
            <person name="Sakai S."/>
            <person name="Imachi H."/>
            <person name="Hanada S."/>
            <person name="Ohashi A."/>
            <person name="Harada H."/>
            <person name="Kamagata Y."/>
        </authorList>
    </citation>
    <scope>NUCLEOTIDE SEQUENCE [LARGE SCALE GENOMIC DNA]</scope>
    <source>
        <strain evidence="9">DSM 17711 / JCM 13418 / NBRC 101707 / SANAE</strain>
    </source>
</reference>
<keyword evidence="3 7" id="KW-0489">Methyltransferase</keyword>
<dbReference type="SMART" id="SM01206">
    <property type="entry name" value="Fibrillarin"/>
    <property type="match status" value="1"/>
</dbReference>
<feature type="binding site" evidence="7">
    <location>
        <begin position="125"/>
        <end position="126"/>
    </location>
    <ligand>
        <name>S-adenosyl-L-methionine</name>
        <dbReference type="ChEBI" id="CHEBI:59789"/>
    </ligand>
</feature>
<dbReference type="EMBL" id="AP011532">
    <property type="protein sequence ID" value="BAI61629.1"/>
    <property type="molecule type" value="Genomic_DNA"/>
</dbReference>
<proteinExistence type="inferred from homology"/>
<evidence type="ECO:0000256" key="2">
    <source>
        <dbReference type="ARBA" id="ARBA00022552"/>
    </source>
</evidence>
<dbReference type="InterPro" id="IPR020813">
    <property type="entry name" value="Fibrillarin_CS"/>
</dbReference>
<protein>
    <recommendedName>
        <fullName evidence="7">Fibrillarin-like rRNA/tRNA 2'-O-methyltransferase</fullName>
        <ecNumber evidence="7">2.1.1.-</ecNumber>
    </recommendedName>
</protein>
<gene>
    <name evidence="7 8" type="primary">flpA</name>
    <name evidence="8" type="ordered locus">MCP_1557</name>
</gene>
<dbReference type="GeneID" id="8681492"/>
<comment type="subunit">
    <text evidence="7">Interacts with nop5. Component of box C/D small ribonucleoprotein (sRNP) particles that contain rpl7ae, FlpA and nop5, plus a guide RNA.</text>
</comment>
<dbReference type="OrthoDB" id="6244at2157"/>
<dbReference type="RefSeq" id="WP_012900308.1">
    <property type="nucleotide sequence ID" value="NC_013665.1"/>
</dbReference>
<feature type="binding site" evidence="7">
    <location>
        <begin position="82"/>
        <end position="83"/>
    </location>
    <ligand>
        <name>S-adenosyl-L-methionine</name>
        <dbReference type="ChEBI" id="CHEBI:59789"/>
    </ligand>
</feature>
<dbReference type="EC" id="2.1.1.-" evidence="7"/>
<evidence type="ECO:0000256" key="7">
    <source>
        <dbReference type="HAMAP-Rule" id="MF_00351"/>
    </source>
</evidence>
<keyword evidence="5 7" id="KW-0819">tRNA processing</keyword>
<dbReference type="InParanoid" id="D1YYV7"/>
<dbReference type="Proteomes" id="UP000001882">
    <property type="component" value="Chromosome"/>
</dbReference>
<dbReference type="SUPFAM" id="SSF53335">
    <property type="entry name" value="S-adenosyl-L-methionine-dependent methyltransferases"/>
    <property type="match status" value="1"/>
</dbReference>
<evidence type="ECO:0000313" key="9">
    <source>
        <dbReference type="Proteomes" id="UP000001882"/>
    </source>
</evidence>
<reference evidence="8 9" key="1">
    <citation type="journal article" date="2007" name="Appl. Environ. Microbiol.">
        <title>Isolation of key methanogens for global methane emission from rice paddy fields: a novel isolate affiliated with the clone cluster rice cluster I.</title>
        <authorList>
            <person name="Sakai S."/>
            <person name="Imachi H."/>
            <person name="Sekiguchi Y."/>
            <person name="Ohashi A."/>
            <person name="Harada H."/>
            <person name="Kamagata Y."/>
        </authorList>
    </citation>
    <scope>NUCLEOTIDE SEQUENCE [LARGE SCALE GENOMIC DNA]</scope>
    <source>
        <strain evidence="9">DSM 17711 / JCM 13418 / NBRC 101707 / SANAE</strain>
    </source>
</reference>
<dbReference type="GO" id="GO:0008033">
    <property type="term" value="P:tRNA processing"/>
    <property type="evidence" value="ECO:0007669"/>
    <property type="project" value="UniProtKB-UniRule"/>
</dbReference>
<dbReference type="KEGG" id="mpd:MCP_1557"/>
<dbReference type="PRINTS" id="PR00052">
    <property type="entry name" value="FIBRILLARIN"/>
</dbReference>
<dbReference type="GO" id="GO:1990259">
    <property type="term" value="F:histone H2AQ104 methyltransferase activity"/>
    <property type="evidence" value="ECO:0007669"/>
    <property type="project" value="TreeGrafter"/>
</dbReference>
<keyword evidence="6 7" id="KW-0694">RNA-binding</keyword>
<dbReference type="eggNOG" id="arCOG00078">
    <property type="taxonomic scope" value="Archaea"/>
</dbReference>
<dbReference type="GO" id="GO:0003723">
    <property type="term" value="F:RNA binding"/>
    <property type="evidence" value="ECO:0007669"/>
    <property type="project" value="UniProtKB-UniRule"/>
</dbReference>
<dbReference type="Pfam" id="PF01269">
    <property type="entry name" value="Fibrillarin"/>
    <property type="match status" value="1"/>
</dbReference>
<organism evidence="8 9">
    <name type="scientific">Methanocella paludicola (strain DSM 17711 / JCM 13418 / NBRC 101707 / SANAE)</name>
    <dbReference type="NCBI Taxonomy" id="304371"/>
    <lineage>
        <taxon>Archaea</taxon>
        <taxon>Methanobacteriati</taxon>
        <taxon>Methanobacteriota</taxon>
        <taxon>Stenosarchaea group</taxon>
        <taxon>Methanomicrobia</taxon>
        <taxon>Methanocellales</taxon>
        <taxon>Methanocellaceae</taxon>
        <taxon>Methanocella</taxon>
    </lineage>
</organism>
<keyword evidence="9" id="KW-1185">Reference proteome</keyword>
<dbReference type="PIRSF" id="PIRSF006540">
    <property type="entry name" value="Nop17p"/>
    <property type="match status" value="1"/>
</dbReference>
<comment type="function">
    <text evidence="7">Involved in pre-rRNA and tRNA processing. Utilizes the methyl donor S-adenosyl-L-methionine to catalyze the site-specific 2'-hydroxyl methylation of ribose moieties in rRNA and tRNA. Site specificity is provided by a guide RNA that base pairs with the substrate. Methylation occurs at a characteristic distance from the sequence involved in base pairing with the guide RNA.</text>
</comment>
<dbReference type="CDD" id="cd02440">
    <property type="entry name" value="AdoMet_MTases"/>
    <property type="match status" value="1"/>
</dbReference>
<dbReference type="NCBIfam" id="NF003276">
    <property type="entry name" value="PRK04266.1-2"/>
    <property type="match status" value="1"/>
</dbReference>
<dbReference type="GO" id="GO:0008649">
    <property type="term" value="F:rRNA methyltransferase activity"/>
    <property type="evidence" value="ECO:0007669"/>
    <property type="project" value="TreeGrafter"/>
</dbReference>
<feature type="binding site" evidence="7">
    <location>
        <begin position="100"/>
        <end position="101"/>
    </location>
    <ligand>
        <name>S-adenosyl-L-methionine</name>
        <dbReference type="ChEBI" id="CHEBI:59789"/>
    </ligand>
</feature>
<dbReference type="FunCoup" id="D1YYV7">
    <property type="interactions" value="128"/>
</dbReference>
<name>D1YYV7_METPS</name>
<accession>D1YYV7</accession>
<feature type="binding site" evidence="7">
    <location>
        <begin position="145"/>
        <end position="148"/>
    </location>
    <ligand>
        <name>S-adenosyl-L-methionine</name>
        <dbReference type="ChEBI" id="CHEBI:59789"/>
    </ligand>
</feature>
<keyword evidence="4 7" id="KW-0808">Transferase</keyword>
<dbReference type="STRING" id="304371.MCP_1557"/>
<dbReference type="PANTHER" id="PTHR10335">
    <property type="entry name" value="RRNA 2-O-METHYLTRANSFERASE FIBRILLARIN"/>
    <property type="match status" value="1"/>
</dbReference>
<evidence type="ECO:0000256" key="5">
    <source>
        <dbReference type="ARBA" id="ARBA00022694"/>
    </source>
</evidence>
<evidence type="ECO:0000256" key="4">
    <source>
        <dbReference type="ARBA" id="ARBA00022679"/>
    </source>
</evidence>
<dbReference type="PANTHER" id="PTHR10335:SF17">
    <property type="entry name" value="FIBRILLARIN"/>
    <property type="match status" value="1"/>
</dbReference>
<dbReference type="GO" id="GO:0000494">
    <property type="term" value="P:box C/D sno(s)RNA 3'-end processing"/>
    <property type="evidence" value="ECO:0007669"/>
    <property type="project" value="TreeGrafter"/>
</dbReference>
<sequence length="222" mass="24448">MSGISGVRPAGIDNVFYVTLESKDMLSTLTRYPDSDTLAFEGAYYRLWSPSTSKLASMIMKGMDIPLGKNSKVLYLGAASGTTVTRVADIACDGIVFAVEFAPRPARDLLMAIEERINVMPIIADARQPERYPPFLNKVDVIYQDVAQPEQAAIANANAERYLKSGGYLIMAIKAKSISSIENVGDIFREELQTLGKDFQIMEKASLEPLHHGHLAVIARYK</sequence>
<dbReference type="InterPro" id="IPR000692">
    <property type="entry name" value="Fibrillarin"/>
</dbReference>
<dbReference type="PATRIC" id="fig|304371.9.peg.1593"/>
<dbReference type="AlphaFoldDB" id="D1YYV7"/>
<dbReference type="InterPro" id="IPR029063">
    <property type="entry name" value="SAM-dependent_MTases_sf"/>
</dbReference>
<evidence type="ECO:0000256" key="1">
    <source>
        <dbReference type="ARBA" id="ARBA00010632"/>
    </source>
</evidence>
<dbReference type="HAMAP" id="MF_00351">
    <property type="entry name" value="RNA_methyltransf_FlpA"/>
    <property type="match status" value="1"/>
</dbReference>
<reference evidence="9" key="3">
    <citation type="journal article" date="2011" name="PLoS ONE">
        <title>Genome sequence of a mesophilic hydrogenotrophic methanogen Methanocella paludicola, the first cultivated representative of the order Methanocellales.</title>
        <authorList>
            <person name="Sakai S."/>
            <person name="Takaki Y."/>
            <person name="Shimamura S."/>
            <person name="Sekine M."/>
            <person name="Tajima T."/>
            <person name="Kosugi H."/>
            <person name="Ichikawa N."/>
            <person name="Tasumi E."/>
            <person name="Hiraki A.T."/>
            <person name="Shimizu A."/>
            <person name="Kato Y."/>
            <person name="Nishiko R."/>
            <person name="Mori K."/>
            <person name="Fujita N."/>
            <person name="Imachi H."/>
            <person name="Takai K."/>
        </authorList>
    </citation>
    <scope>NUCLEOTIDE SEQUENCE [LARGE SCALE GENOMIC DNA]</scope>
    <source>
        <strain evidence="9">DSM 17711 / JCM 13418 / NBRC 101707 / SANAE</strain>
    </source>
</reference>
<keyword evidence="2 7" id="KW-0698">rRNA processing</keyword>
<comment type="similarity">
    <text evidence="1 7">Belongs to the methyltransferase superfamily. Fibrillarin family.</text>
</comment>
<dbReference type="Gene3D" id="3.40.50.150">
    <property type="entry name" value="Vaccinia Virus protein VP39"/>
    <property type="match status" value="1"/>
</dbReference>
<dbReference type="PROSITE" id="PS00566">
    <property type="entry name" value="FIBRILLARIN"/>
    <property type="match status" value="1"/>
</dbReference>